<dbReference type="RefSeq" id="WP_119532047.1">
    <property type="nucleotide sequence ID" value="NZ_QXTF01000001.1"/>
</dbReference>
<keyword evidence="1" id="KW-0732">Signal</keyword>
<evidence type="ECO:0000256" key="1">
    <source>
        <dbReference type="SAM" id="SignalP"/>
    </source>
</evidence>
<dbReference type="OrthoDB" id="7391054at2"/>
<gene>
    <name evidence="2" type="ORF">D3M59_04725</name>
</gene>
<feature type="signal peptide" evidence="1">
    <location>
        <begin position="1"/>
        <end position="18"/>
    </location>
</feature>
<accession>A0A418Q2Z0</accession>
<evidence type="ECO:0008006" key="4">
    <source>
        <dbReference type="Google" id="ProtNLM"/>
    </source>
</evidence>
<organism evidence="2 3">
    <name type="scientific">Sphingomonas edaphi</name>
    <dbReference type="NCBI Taxonomy" id="2315689"/>
    <lineage>
        <taxon>Bacteria</taxon>
        <taxon>Pseudomonadati</taxon>
        <taxon>Pseudomonadota</taxon>
        <taxon>Alphaproteobacteria</taxon>
        <taxon>Sphingomonadales</taxon>
        <taxon>Sphingomonadaceae</taxon>
        <taxon>Sphingomonas</taxon>
    </lineage>
</organism>
<dbReference type="EMBL" id="QXTF01000001">
    <property type="protein sequence ID" value="RIX32269.1"/>
    <property type="molecule type" value="Genomic_DNA"/>
</dbReference>
<feature type="chain" id="PRO_5019208929" description="Secreted protein" evidence="1">
    <location>
        <begin position="19"/>
        <end position="197"/>
    </location>
</feature>
<evidence type="ECO:0000313" key="2">
    <source>
        <dbReference type="EMBL" id="RIX32269.1"/>
    </source>
</evidence>
<proteinExistence type="predicted"/>
<reference evidence="2 3" key="1">
    <citation type="submission" date="2018-09" db="EMBL/GenBank/DDBJ databases">
        <title>Sphingomonas sp. DAC4.</title>
        <authorList>
            <person name="Seo T."/>
        </authorList>
    </citation>
    <scope>NUCLEOTIDE SEQUENCE [LARGE SCALE GENOMIC DNA]</scope>
    <source>
        <strain evidence="2 3">DAC4</strain>
    </source>
</reference>
<dbReference type="Proteomes" id="UP000285023">
    <property type="component" value="Unassembled WGS sequence"/>
</dbReference>
<sequence length="197" mass="19812">MIKVLPVLPFAAFLALLACDRSDPVAEEAVAPADNMVGDALADGLAAPANAAAAERAEQMATPAATDGMMWSYSSAERKATYGPAAADPALSIQCRDAADGKKELVFVRGARAPDGGSGTLSFTGNGTAASVPVRGVTQRAGQTAWQAVVPAGDMARAVERTFGSNGAVQVGVSQGAGLTVRGASEARTVFLDCLGS</sequence>
<keyword evidence="3" id="KW-1185">Reference proteome</keyword>
<protein>
    <recommendedName>
        <fullName evidence="4">Secreted protein</fullName>
    </recommendedName>
</protein>
<name>A0A418Q2Z0_9SPHN</name>
<evidence type="ECO:0000313" key="3">
    <source>
        <dbReference type="Proteomes" id="UP000285023"/>
    </source>
</evidence>
<dbReference type="AlphaFoldDB" id="A0A418Q2Z0"/>
<dbReference type="PROSITE" id="PS51257">
    <property type="entry name" value="PROKAR_LIPOPROTEIN"/>
    <property type="match status" value="1"/>
</dbReference>
<comment type="caution">
    <text evidence="2">The sequence shown here is derived from an EMBL/GenBank/DDBJ whole genome shotgun (WGS) entry which is preliminary data.</text>
</comment>